<dbReference type="Proteomes" id="UP001165122">
    <property type="component" value="Unassembled WGS sequence"/>
</dbReference>
<evidence type="ECO:0000313" key="3">
    <source>
        <dbReference type="EMBL" id="GMH58427.1"/>
    </source>
</evidence>
<evidence type="ECO:0000313" key="4">
    <source>
        <dbReference type="Proteomes" id="UP001165122"/>
    </source>
</evidence>
<dbReference type="PANTHER" id="PTHR34051">
    <property type="entry name" value="PROTEIN LOW PSII ACCUMULATION 3, CHLOROPLASTIC"/>
    <property type="match status" value="1"/>
</dbReference>
<evidence type="ECO:0000256" key="1">
    <source>
        <dbReference type="SAM" id="SignalP"/>
    </source>
</evidence>
<proteinExistence type="predicted"/>
<feature type="chain" id="PRO_5040958309" description="DUF1995 domain-containing protein" evidence="1">
    <location>
        <begin position="21"/>
        <end position="387"/>
    </location>
</feature>
<feature type="signal peptide" evidence="1">
    <location>
        <begin position="1"/>
        <end position="20"/>
    </location>
</feature>
<dbReference type="InterPro" id="IPR018962">
    <property type="entry name" value="DUF1995"/>
</dbReference>
<organism evidence="3 4">
    <name type="scientific">Triparma laevis f. longispina</name>
    <dbReference type="NCBI Taxonomy" id="1714387"/>
    <lineage>
        <taxon>Eukaryota</taxon>
        <taxon>Sar</taxon>
        <taxon>Stramenopiles</taxon>
        <taxon>Ochrophyta</taxon>
        <taxon>Bolidophyceae</taxon>
        <taxon>Parmales</taxon>
        <taxon>Triparmaceae</taxon>
        <taxon>Triparma</taxon>
    </lineage>
</organism>
<feature type="domain" description="DUF1995" evidence="2">
    <location>
        <begin position="84"/>
        <end position="340"/>
    </location>
</feature>
<dbReference type="PANTHER" id="PTHR34051:SF2">
    <property type="entry name" value="PROTEIN LPA3"/>
    <property type="match status" value="1"/>
</dbReference>
<keyword evidence="4" id="KW-1185">Reference proteome</keyword>
<dbReference type="Pfam" id="PF09353">
    <property type="entry name" value="DUF1995"/>
    <property type="match status" value="1"/>
</dbReference>
<protein>
    <recommendedName>
        <fullName evidence="2">DUF1995 domain-containing protein</fullName>
    </recommendedName>
</protein>
<dbReference type="EMBL" id="BRXW01000478">
    <property type="protein sequence ID" value="GMH58427.1"/>
    <property type="molecule type" value="Genomic_DNA"/>
</dbReference>
<dbReference type="OrthoDB" id="2082at2759"/>
<dbReference type="AlphaFoldDB" id="A0A9W7DX92"/>
<gene>
    <name evidence="3" type="ORF">TrLO_g7384</name>
</gene>
<comment type="caution">
    <text evidence="3">The sequence shown here is derived from an EMBL/GenBank/DDBJ whole genome shotgun (WGS) entry which is preliminary data.</text>
</comment>
<dbReference type="InterPro" id="IPR044687">
    <property type="entry name" value="LPA3"/>
</dbReference>
<evidence type="ECO:0000259" key="2">
    <source>
        <dbReference type="Pfam" id="PF09353"/>
    </source>
</evidence>
<sequence length="387" mass="43241">MKSAFLSLLSLLCLLLPVSPFSIVPFNPASRTLKPFSPRLASSAASTRCSSVLSTRLFERTKEKNVSDDEFAAMVTSTSRAPPPASFYQLNLASQEAATLAIARGERLLEIEFPPLPNEVLEMDDVSAYDVAKANLRLATDFSKIFAQRGEKVAILLPDEAERNIAVENFGSNNPYPGIIIESLRRSDPNDARVFKPEQIFLNLLGSKSGAVTPIEGIDMYIIIVASAQELPDVEELHLADTDKPIVLFNLKLDTLRGDLGVPAFPPKDLQDRFLSRVRPCYYLRTRQYSRSTAAPPFVVNYQGALFRQYPGEYQTLLDIGDGNFRRVSSNAFRPGLGEFKGQLVESLQEKGVVEKEGETLTFLRTGYKTTTWWEEPRENCSEIFRR</sequence>
<name>A0A9W7DX92_9STRA</name>
<reference evidence="4" key="1">
    <citation type="journal article" date="2023" name="Commun. Biol.">
        <title>Genome analysis of Parmales, the sister group of diatoms, reveals the evolutionary specialization of diatoms from phago-mixotrophs to photoautotrophs.</title>
        <authorList>
            <person name="Ban H."/>
            <person name="Sato S."/>
            <person name="Yoshikawa S."/>
            <person name="Yamada K."/>
            <person name="Nakamura Y."/>
            <person name="Ichinomiya M."/>
            <person name="Sato N."/>
            <person name="Blanc-Mathieu R."/>
            <person name="Endo H."/>
            <person name="Kuwata A."/>
            <person name="Ogata H."/>
        </authorList>
    </citation>
    <scope>NUCLEOTIDE SEQUENCE [LARGE SCALE GENOMIC DNA]</scope>
    <source>
        <strain evidence="4">NIES 3700</strain>
    </source>
</reference>
<keyword evidence="1" id="KW-0732">Signal</keyword>
<accession>A0A9W7DX92</accession>